<gene>
    <name evidence="3" type="ORF">PILCRDRAFT_81406</name>
</gene>
<dbReference type="InterPro" id="IPR027417">
    <property type="entry name" value="P-loop_NTPase"/>
</dbReference>
<dbReference type="STRING" id="765440.A0A0C3AH04"/>
<evidence type="ECO:0000259" key="2">
    <source>
        <dbReference type="PROSITE" id="PS50837"/>
    </source>
</evidence>
<dbReference type="OrthoDB" id="3045137at2759"/>
<feature type="non-terminal residue" evidence="3">
    <location>
        <position position="1"/>
    </location>
</feature>
<evidence type="ECO:0000313" key="3">
    <source>
        <dbReference type="EMBL" id="KIM73078.1"/>
    </source>
</evidence>
<dbReference type="SUPFAM" id="SSF52540">
    <property type="entry name" value="P-loop containing nucleoside triphosphate hydrolases"/>
    <property type="match status" value="1"/>
</dbReference>
<reference evidence="4" key="2">
    <citation type="submission" date="2015-01" db="EMBL/GenBank/DDBJ databases">
        <title>Evolutionary Origins and Diversification of the Mycorrhizal Mutualists.</title>
        <authorList>
            <consortium name="DOE Joint Genome Institute"/>
            <consortium name="Mycorrhizal Genomics Consortium"/>
            <person name="Kohler A."/>
            <person name="Kuo A."/>
            <person name="Nagy L.G."/>
            <person name="Floudas D."/>
            <person name="Copeland A."/>
            <person name="Barry K.W."/>
            <person name="Cichocki N."/>
            <person name="Veneault-Fourrey C."/>
            <person name="LaButti K."/>
            <person name="Lindquist E.A."/>
            <person name="Lipzen A."/>
            <person name="Lundell T."/>
            <person name="Morin E."/>
            <person name="Murat C."/>
            <person name="Riley R."/>
            <person name="Ohm R."/>
            <person name="Sun H."/>
            <person name="Tunlid A."/>
            <person name="Henrissat B."/>
            <person name="Grigoriev I.V."/>
            <person name="Hibbett D.S."/>
            <person name="Martin F."/>
        </authorList>
    </citation>
    <scope>NUCLEOTIDE SEQUENCE [LARGE SCALE GENOMIC DNA]</scope>
    <source>
        <strain evidence="4">F 1598</strain>
    </source>
</reference>
<dbReference type="AlphaFoldDB" id="A0A0C3AH04"/>
<dbReference type="PROSITE" id="PS50837">
    <property type="entry name" value="NACHT"/>
    <property type="match status" value="1"/>
</dbReference>
<accession>A0A0C3AH04</accession>
<dbReference type="PANTHER" id="PTHR10039:SF14">
    <property type="entry name" value="NACHT DOMAIN-CONTAINING PROTEIN"/>
    <property type="match status" value="1"/>
</dbReference>
<dbReference type="EMBL" id="KN833093">
    <property type="protein sequence ID" value="KIM73078.1"/>
    <property type="molecule type" value="Genomic_DNA"/>
</dbReference>
<reference evidence="3 4" key="1">
    <citation type="submission" date="2014-04" db="EMBL/GenBank/DDBJ databases">
        <authorList>
            <consortium name="DOE Joint Genome Institute"/>
            <person name="Kuo A."/>
            <person name="Tarkka M."/>
            <person name="Buscot F."/>
            <person name="Kohler A."/>
            <person name="Nagy L.G."/>
            <person name="Floudas D."/>
            <person name="Copeland A."/>
            <person name="Barry K.W."/>
            <person name="Cichocki N."/>
            <person name="Veneault-Fourrey C."/>
            <person name="LaButti K."/>
            <person name="Lindquist E.A."/>
            <person name="Lipzen A."/>
            <person name="Lundell T."/>
            <person name="Morin E."/>
            <person name="Murat C."/>
            <person name="Sun H."/>
            <person name="Tunlid A."/>
            <person name="Henrissat B."/>
            <person name="Grigoriev I.V."/>
            <person name="Hibbett D.S."/>
            <person name="Martin F."/>
            <person name="Nordberg H.P."/>
            <person name="Cantor M.N."/>
            <person name="Hua S.X."/>
        </authorList>
    </citation>
    <scope>NUCLEOTIDE SEQUENCE [LARGE SCALE GENOMIC DNA]</scope>
    <source>
        <strain evidence="3 4">F 1598</strain>
    </source>
</reference>
<evidence type="ECO:0000313" key="4">
    <source>
        <dbReference type="Proteomes" id="UP000054166"/>
    </source>
</evidence>
<dbReference type="InParanoid" id="A0A0C3AH04"/>
<dbReference type="InterPro" id="IPR007111">
    <property type="entry name" value="NACHT_NTPase"/>
</dbReference>
<organism evidence="3 4">
    <name type="scientific">Piloderma croceum (strain F 1598)</name>
    <dbReference type="NCBI Taxonomy" id="765440"/>
    <lineage>
        <taxon>Eukaryota</taxon>
        <taxon>Fungi</taxon>
        <taxon>Dikarya</taxon>
        <taxon>Basidiomycota</taxon>
        <taxon>Agaricomycotina</taxon>
        <taxon>Agaricomycetes</taxon>
        <taxon>Agaricomycetidae</taxon>
        <taxon>Atheliales</taxon>
        <taxon>Atheliaceae</taxon>
        <taxon>Piloderma</taxon>
    </lineage>
</organism>
<dbReference type="Gene3D" id="3.40.50.300">
    <property type="entry name" value="P-loop containing nucleotide triphosphate hydrolases"/>
    <property type="match status" value="1"/>
</dbReference>
<dbReference type="Proteomes" id="UP000054166">
    <property type="component" value="Unassembled WGS sequence"/>
</dbReference>
<dbReference type="PANTHER" id="PTHR10039">
    <property type="entry name" value="AMELOGENIN"/>
    <property type="match status" value="1"/>
</dbReference>
<dbReference type="HOGENOM" id="CLU_000288_6_8_1"/>
<feature type="domain" description="NACHT" evidence="2">
    <location>
        <begin position="1"/>
        <end position="148"/>
    </location>
</feature>
<dbReference type="Pfam" id="PF24883">
    <property type="entry name" value="NPHP3_N"/>
    <property type="match status" value="1"/>
</dbReference>
<keyword evidence="4" id="KW-1185">Reference proteome</keyword>
<evidence type="ECO:0000256" key="1">
    <source>
        <dbReference type="ARBA" id="ARBA00022737"/>
    </source>
</evidence>
<keyword evidence="1" id="KW-0677">Repeat</keyword>
<name>A0A0C3AH04_PILCF</name>
<protein>
    <recommendedName>
        <fullName evidence="2">NACHT domain-containing protein</fullName>
    </recommendedName>
</protein>
<dbReference type="InterPro" id="IPR056884">
    <property type="entry name" value="NPHP3-like_N"/>
</dbReference>
<proteinExistence type="predicted"/>
<sequence>WLVGPAGSGKSMIAHTIAQQYDKEEYGQNSLTFSFFFSRRHCDHSDVTKLFPTFAYQLAGALPLVQQPMLAALTKDPTIPHQRLELQFRKLIGDHVLSIIRSVSPMIIVIDGLDECGSRDHVKQLIQHLVGALPNLLFQILFTSRPEAYLKAIFAGPSIINKIT</sequence>